<keyword evidence="3" id="KW-1185">Reference proteome</keyword>
<comment type="caution">
    <text evidence="2">The sequence shown here is derived from an EMBL/GenBank/DDBJ whole genome shotgun (WGS) entry which is preliminary data.</text>
</comment>
<feature type="non-terminal residue" evidence="2">
    <location>
        <position position="1"/>
    </location>
</feature>
<feature type="region of interest" description="Disordered" evidence="1">
    <location>
        <begin position="178"/>
        <end position="227"/>
    </location>
</feature>
<reference evidence="2 3" key="2">
    <citation type="submission" date="2019-01" db="EMBL/GenBank/DDBJ databases">
        <title>The decoding of complex shrimp genome reveals the adaptation for benthos swimmer, frequently molting mechanism and breeding impact on genome.</title>
        <authorList>
            <person name="Sun Y."/>
            <person name="Gao Y."/>
            <person name="Yu Y."/>
        </authorList>
    </citation>
    <scope>NUCLEOTIDE SEQUENCE [LARGE SCALE GENOMIC DNA]</scope>
    <source>
        <tissue evidence="2">Muscle</tissue>
    </source>
</reference>
<feature type="region of interest" description="Disordered" evidence="1">
    <location>
        <begin position="302"/>
        <end position="326"/>
    </location>
</feature>
<evidence type="ECO:0000313" key="3">
    <source>
        <dbReference type="Proteomes" id="UP000283509"/>
    </source>
</evidence>
<accession>A0A423UA32</accession>
<dbReference type="Proteomes" id="UP000283509">
    <property type="component" value="Unassembled WGS sequence"/>
</dbReference>
<organism evidence="2 3">
    <name type="scientific">Penaeus vannamei</name>
    <name type="common">Whiteleg shrimp</name>
    <name type="synonym">Litopenaeus vannamei</name>
    <dbReference type="NCBI Taxonomy" id="6689"/>
    <lineage>
        <taxon>Eukaryota</taxon>
        <taxon>Metazoa</taxon>
        <taxon>Ecdysozoa</taxon>
        <taxon>Arthropoda</taxon>
        <taxon>Crustacea</taxon>
        <taxon>Multicrustacea</taxon>
        <taxon>Malacostraca</taxon>
        <taxon>Eumalacostraca</taxon>
        <taxon>Eucarida</taxon>
        <taxon>Decapoda</taxon>
        <taxon>Dendrobranchiata</taxon>
        <taxon>Penaeoidea</taxon>
        <taxon>Penaeidae</taxon>
        <taxon>Penaeus</taxon>
    </lineage>
</organism>
<sequence>TRISPSSCLLAPPPVQLRGHAPPPVQLRGHAPPPVQLRGHAPPHQVPSQTDIQAPGHPPPQAFHTDIKFPVTHLHEHRAKLVFMSHAMFLSDCPFGPSLGARDTFPPEGDLRWESPLQESLMERGFYFFFFFFCFVPWLSGTALASRCGRGAFESLEIDGILICWEWQPVRQRRRCSEYRDTRRHRSRPEQGGFRLGIESSQAHRPKRTERTATSTSASQDPPLEDSREQVLFRSVTVREFAMSCDLETDGGRSLSLWPTLLSLFGYFRRFHYRAGALRRTRKGHGASINERLLRVLNSGTLLAGSDLPPPPSSSRARVSITSGKTPADALSCPRAASIQILGSADENLPRAERLERPASPRSTRLAGGVTLGAGGSWVGGGCGGGDTSTEGQRGSCSSYLNGNSPSAPSVIPIRYLRSVTGYAENKR</sequence>
<evidence type="ECO:0000256" key="1">
    <source>
        <dbReference type="SAM" id="MobiDB-lite"/>
    </source>
</evidence>
<reference evidence="2 3" key="1">
    <citation type="submission" date="2018-04" db="EMBL/GenBank/DDBJ databases">
        <authorList>
            <person name="Zhang X."/>
            <person name="Yuan J."/>
            <person name="Li F."/>
            <person name="Xiang J."/>
        </authorList>
    </citation>
    <scope>NUCLEOTIDE SEQUENCE [LARGE SCALE GENOMIC DNA]</scope>
    <source>
        <tissue evidence="2">Muscle</tissue>
    </source>
</reference>
<dbReference type="AlphaFoldDB" id="A0A423UA32"/>
<feature type="compositionally biased region" description="Polar residues" evidence="1">
    <location>
        <begin position="316"/>
        <end position="325"/>
    </location>
</feature>
<protein>
    <submittedName>
        <fullName evidence="2">Uncharacterized protein</fullName>
    </submittedName>
</protein>
<feature type="region of interest" description="Disordered" evidence="1">
    <location>
        <begin position="1"/>
        <end position="61"/>
    </location>
</feature>
<feature type="compositionally biased region" description="Polar residues" evidence="1">
    <location>
        <begin position="393"/>
        <end position="403"/>
    </location>
</feature>
<dbReference type="EMBL" id="QCYY01000250">
    <property type="protein sequence ID" value="ROT85555.1"/>
    <property type="molecule type" value="Genomic_DNA"/>
</dbReference>
<gene>
    <name evidence="2" type="ORF">C7M84_011834</name>
</gene>
<feature type="region of interest" description="Disordered" evidence="1">
    <location>
        <begin position="383"/>
        <end position="403"/>
    </location>
</feature>
<evidence type="ECO:0000313" key="2">
    <source>
        <dbReference type="EMBL" id="ROT85555.1"/>
    </source>
</evidence>
<feature type="compositionally biased region" description="Pro residues" evidence="1">
    <location>
        <begin position="11"/>
        <end position="35"/>
    </location>
</feature>
<name>A0A423UA32_PENVA</name>
<proteinExistence type="predicted"/>